<dbReference type="InterPro" id="IPR020103">
    <property type="entry name" value="PsdUridine_synth_cat_dom_sf"/>
</dbReference>
<feature type="region of interest" description="Disordered" evidence="2">
    <location>
        <begin position="147"/>
        <end position="171"/>
    </location>
</feature>
<dbReference type="InterPro" id="IPR036575">
    <property type="entry name" value="TFIIS_cen_dom_sf"/>
</dbReference>
<dbReference type="PANTHER" id="PTHR21600">
    <property type="entry name" value="MITOCHONDRIAL RNA PSEUDOURIDINE SYNTHASE"/>
    <property type="match status" value="1"/>
</dbReference>
<organism evidence="5">
    <name type="scientific">Perkinsus marinus (strain ATCC 50983 / TXsc)</name>
    <dbReference type="NCBI Taxonomy" id="423536"/>
    <lineage>
        <taxon>Eukaryota</taxon>
        <taxon>Sar</taxon>
        <taxon>Alveolata</taxon>
        <taxon>Perkinsozoa</taxon>
        <taxon>Perkinsea</taxon>
        <taxon>Perkinsida</taxon>
        <taxon>Perkinsidae</taxon>
        <taxon>Perkinsus</taxon>
    </lineage>
</organism>
<proteinExistence type="inferred from homology"/>
<evidence type="ECO:0000313" key="5">
    <source>
        <dbReference type="Proteomes" id="UP000007800"/>
    </source>
</evidence>
<reference evidence="4 5" key="1">
    <citation type="submission" date="2008-07" db="EMBL/GenBank/DDBJ databases">
        <authorList>
            <person name="El-Sayed N."/>
            <person name="Caler E."/>
            <person name="Inman J."/>
            <person name="Amedeo P."/>
            <person name="Hass B."/>
            <person name="Wortman J."/>
        </authorList>
    </citation>
    <scope>NUCLEOTIDE SEQUENCE [LARGE SCALE GENOMIC DNA]</scope>
    <source>
        <strain evidence="5">ATCC 50983 / TXsc</strain>
    </source>
</reference>
<dbReference type="Gene3D" id="1.10.472.30">
    <property type="entry name" value="Transcription elongation factor S-II, central domain"/>
    <property type="match status" value="1"/>
</dbReference>
<dbReference type="AlphaFoldDB" id="C5K8M1"/>
<sequence>MIKDPMQVGLYPLVKMIVVSGKVVDETVLKRLWRRLSDSDKEVWKKEDIRQLAVQRLRHRMKKEPLTSSNFTSWCDEMRSLKDPHLGDNKIVDVTLLMTMLQRLSKQPLDGPTSKKRNHHDEEVVEEEKAYLSSVKEVKSLLAIDTTTTRVSSPRKKQKDGTPVAATTTTTASIDEQRSKVRVVLQTKALADEEVEAATKAALALEEALWDEYARNVVDGLHGEDVQQRQLELKEYYSRVRTLTFNLRQNGRLRARLLGGEDEYSKVLAVMSVEEMATEEQQASRRDAVERGLKAVVRQEKETLVEDRQKIMDLHQRNDSPDQQQEHDNNNNIDKPYDLRVDGNDFDCTVEKFVRDIPHARPGSLKIPMDKFRLANQLDFATSGALVLTLNKTADRETSALFQFRLTKKVYIAVCEGWVGDDELMKPRIITTGISSEGGGKMSSTIAVPVSTGHLLCDDIKCTVYILRLLTGRRHQLRLHLSYIGHPILGDYTYSTHLPKGGRGPTLPRMLLHAWRLTLPFGDLLHCGGKLRKRGQLRHVKDGTTIHVESEPTLLKYVTPSPEMAVLDHAARLAMEISLSPEEMSTPRHSKKARGGPAHDHN</sequence>
<dbReference type="InterPro" id="IPR003618">
    <property type="entry name" value="TFIIS_cen_dom"/>
</dbReference>
<dbReference type="RefSeq" id="XP_002787432.1">
    <property type="nucleotide sequence ID" value="XM_002787386.1"/>
</dbReference>
<dbReference type="GO" id="GO:0006351">
    <property type="term" value="P:DNA-templated transcription"/>
    <property type="evidence" value="ECO:0007669"/>
    <property type="project" value="InterPro"/>
</dbReference>
<evidence type="ECO:0000256" key="2">
    <source>
        <dbReference type="SAM" id="MobiDB-lite"/>
    </source>
</evidence>
<dbReference type="PANTHER" id="PTHR21600:SF87">
    <property type="entry name" value="RNA PSEUDOURIDYLATE SYNTHASE DOMAIN-CONTAINING PROTEIN 1"/>
    <property type="match status" value="1"/>
</dbReference>
<dbReference type="InterPro" id="IPR050188">
    <property type="entry name" value="RluA_PseudoU_synthase"/>
</dbReference>
<dbReference type="Proteomes" id="UP000007800">
    <property type="component" value="Unassembled WGS sequence"/>
</dbReference>
<evidence type="ECO:0000313" key="4">
    <source>
        <dbReference type="EMBL" id="EER19228.1"/>
    </source>
</evidence>
<evidence type="ECO:0000259" key="3">
    <source>
        <dbReference type="PROSITE" id="PS51321"/>
    </source>
</evidence>
<evidence type="ECO:0000256" key="1">
    <source>
        <dbReference type="ARBA" id="ARBA00010876"/>
    </source>
</evidence>
<dbReference type="GO" id="GO:0003723">
    <property type="term" value="F:RNA binding"/>
    <property type="evidence" value="ECO:0007669"/>
    <property type="project" value="InterPro"/>
</dbReference>
<gene>
    <name evidence="4" type="ORF">Pmar_PMAR028694</name>
</gene>
<protein>
    <submittedName>
        <fullName evidence="4">Ribosomal large subunit pseudouridine synthase D, putative</fullName>
    </submittedName>
</protein>
<dbReference type="Pfam" id="PF00849">
    <property type="entry name" value="PseudoU_synth_2"/>
    <property type="match status" value="1"/>
</dbReference>
<dbReference type="CDD" id="cd02869">
    <property type="entry name" value="PseudoU_synth_RluA_like"/>
    <property type="match status" value="1"/>
</dbReference>
<dbReference type="Pfam" id="PF07500">
    <property type="entry name" value="TFIIS_M"/>
    <property type="match status" value="1"/>
</dbReference>
<feature type="region of interest" description="Disordered" evidence="2">
    <location>
        <begin position="579"/>
        <end position="602"/>
    </location>
</feature>
<keyword evidence="5" id="KW-1185">Reference proteome</keyword>
<feature type="domain" description="TFIIS central" evidence="3">
    <location>
        <begin position="177"/>
        <end position="304"/>
    </location>
</feature>
<dbReference type="OrthoDB" id="428658at2759"/>
<dbReference type="InParanoid" id="C5K8M1"/>
<comment type="similarity">
    <text evidence="1">Belongs to the pseudouridine synthase RluA family.</text>
</comment>
<dbReference type="GO" id="GO:0009982">
    <property type="term" value="F:pseudouridine synthase activity"/>
    <property type="evidence" value="ECO:0007669"/>
    <property type="project" value="InterPro"/>
</dbReference>
<dbReference type="GeneID" id="9039467"/>
<accession>C5K8M1</accession>
<dbReference type="EMBL" id="GG671131">
    <property type="protein sequence ID" value="EER19228.1"/>
    <property type="molecule type" value="Genomic_DNA"/>
</dbReference>
<dbReference type="GO" id="GO:0000455">
    <property type="term" value="P:enzyme-directed rRNA pseudouridine synthesis"/>
    <property type="evidence" value="ECO:0007669"/>
    <property type="project" value="TreeGrafter"/>
</dbReference>
<dbReference type="Gene3D" id="3.30.2350.10">
    <property type="entry name" value="Pseudouridine synthase"/>
    <property type="match status" value="1"/>
</dbReference>
<name>C5K8M1_PERM5</name>
<feature type="region of interest" description="Disordered" evidence="2">
    <location>
        <begin position="315"/>
        <end position="338"/>
    </location>
</feature>
<dbReference type="SMART" id="SM00510">
    <property type="entry name" value="TFS2M"/>
    <property type="match status" value="1"/>
</dbReference>
<dbReference type="InterPro" id="IPR006145">
    <property type="entry name" value="PsdUridine_synth_RsuA/RluA"/>
</dbReference>
<dbReference type="SUPFAM" id="SSF55120">
    <property type="entry name" value="Pseudouridine synthase"/>
    <property type="match status" value="1"/>
</dbReference>
<dbReference type="SUPFAM" id="SSF46942">
    <property type="entry name" value="Elongation factor TFIIS domain 2"/>
    <property type="match status" value="1"/>
</dbReference>
<dbReference type="PROSITE" id="PS51321">
    <property type="entry name" value="TFIIS_CENTRAL"/>
    <property type="match status" value="1"/>
</dbReference>